<proteinExistence type="predicted"/>
<dbReference type="EMBL" id="JAGQHS010000243">
    <property type="protein sequence ID" value="MCA9758989.1"/>
    <property type="molecule type" value="Genomic_DNA"/>
</dbReference>
<dbReference type="Gene3D" id="2.60.40.4070">
    <property type="match status" value="1"/>
</dbReference>
<evidence type="ECO:0000259" key="1">
    <source>
        <dbReference type="Pfam" id="PF13860"/>
    </source>
</evidence>
<accession>A0A956SGT1</accession>
<dbReference type="AlphaFoldDB" id="A0A956SGT1"/>
<evidence type="ECO:0000313" key="3">
    <source>
        <dbReference type="Proteomes" id="UP000739538"/>
    </source>
</evidence>
<dbReference type="Pfam" id="PF13860">
    <property type="entry name" value="FlgD_ig"/>
    <property type="match status" value="1"/>
</dbReference>
<dbReference type="NCBIfam" id="TIGR04183">
    <property type="entry name" value="Por_Secre_tail"/>
    <property type="match status" value="1"/>
</dbReference>
<gene>
    <name evidence="2" type="ORF">KDA27_24565</name>
</gene>
<reference evidence="2" key="1">
    <citation type="submission" date="2020-04" db="EMBL/GenBank/DDBJ databases">
        <authorList>
            <person name="Zhang T."/>
        </authorList>
    </citation>
    <scope>NUCLEOTIDE SEQUENCE</scope>
    <source>
        <strain evidence="2">HKST-UBA02</strain>
    </source>
</reference>
<reference evidence="2" key="2">
    <citation type="journal article" date="2021" name="Microbiome">
        <title>Successional dynamics and alternative stable states in a saline activated sludge microbial community over 9 years.</title>
        <authorList>
            <person name="Wang Y."/>
            <person name="Ye J."/>
            <person name="Ju F."/>
            <person name="Liu L."/>
            <person name="Boyd J.A."/>
            <person name="Deng Y."/>
            <person name="Parks D.H."/>
            <person name="Jiang X."/>
            <person name="Yin X."/>
            <person name="Woodcroft B.J."/>
            <person name="Tyson G.W."/>
            <person name="Hugenholtz P."/>
            <person name="Polz M.F."/>
            <person name="Zhang T."/>
        </authorList>
    </citation>
    <scope>NUCLEOTIDE SEQUENCE</scope>
    <source>
        <strain evidence="2">HKST-UBA02</strain>
    </source>
</reference>
<feature type="domain" description="FlgD/Vpr Ig-like" evidence="1">
    <location>
        <begin position="606"/>
        <end position="658"/>
    </location>
</feature>
<sequence>MYLTSLLGPAIDKGRRSRSLAGVVALTALLTFLAVRPSLAVSFHLYDVDFGQPHLAGYPPLEGAESMPSYLISQIVFGEPMVVETEGLLEDQPLRFDSSDGDGDQVEFDLQDMPSGDYYTYGSWVLVASAAADSEFRLIFDTPSARSIDFNADGTVDFRVPGDPVASSTYTVGVPVYVHVAIDLEHDYWTVSFDGTQVHEGGFGGASALDSIRATTQISNPEPCVAAIDDVNITVGRDEACNKLNFGDLTLGDSWVEGETFETEGVFVTVGPHYFTPGNCSGGTTSNQVSVVNNGSACGAGRELNLNNVSLDFDFGDPVREVVIPYGWYGGAIDLSVNGDCIVVGLPRDLNGINLGGVAITVWDFDNIPQGCGVIRLGGQVDQLSISGEEFFIDNVSYCFQCETDRRSAFEDQTVGTTFTVGDELSSGGATHSFHAYYPAGTSCTNPDETGIATIGNSGEACVDGKEIHLDGIADRIDFGEPVEWLVLSYGEGAGNVNIRVNDDCRNLTDLADVNGSVIGGVTVWAQDFGPAGQSCGQLYAVGPIDLFGIGGDELWIDNVRTCVQPVSGIEDAEGSAIGATRGNLDSFPNPFTDQTTLRFEAPTEGPVRLEVFDAAGRSVRTLVDGFVAAGSHVVDWDARNDEGSTVPSGIYWARVESGSTLSQHRMIVVK</sequence>
<evidence type="ECO:0000313" key="2">
    <source>
        <dbReference type="EMBL" id="MCA9758989.1"/>
    </source>
</evidence>
<name>A0A956SGT1_UNCEI</name>
<protein>
    <submittedName>
        <fullName evidence="2">T9SS type A sorting domain-containing protein</fullName>
    </submittedName>
</protein>
<organism evidence="2 3">
    <name type="scientific">Eiseniibacteriota bacterium</name>
    <dbReference type="NCBI Taxonomy" id="2212470"/>
    <lineage>
        <taxon>Bacteria</taxon>
        <taxon>Candidatus Eiseniibacteriota</taxon>
    </lineage>
</organism>
<dbReference type="Proteomes" id="UP000739538">
    <property type="component" value="Unassembled WGS sequence"/>
</dbReference>
<comment type="caution">
    <text evidence="2">The sequence shown here is derived from an EMBL/GenBank/DDBJ whole genome shotgun (WGS) entry which is preliminary data.</text>
</comment>
<dbReference type="InterPro" id="IPR025965">
    <property type="entry name" value="FlgD/Vpr_Ig-like"/>
</dbReference>
<dbReference type="InterPro" id="IPR026444">
    <property type="entry name" value="Secre_tail"/>
</dbReference>